<organism evidence="12 13">
    <name type="scientific">[Ruminococcus] lactaris</name>
    <dbReference type="NCBI Taxonomy" id="46228"/>
    <lineage>
        <taxon>Bacteria</taxon>
        <taxon>Bacillati</taxon>
        <taxon>Bacillota</taxon>
        <taxon>Clostridia</taxon>
        <taxon>Lachnospirales</taxon>
        <taxon>Lachnospiraceae</taxon>
        <taxon>Mediterraneibacter</taxon>
    </lineage>
</organism>
<evidence type="ECO:0000256" key="3">
    <source>
        <dbReference type="ARBA" id="ARBA00022679"/>
    </source>
</evidence>
<dbReference type="RefSeq" id="WP_005609209.1">
    <property type="nucleotide sequence ID" value="NZ_CABKOA010000040.1"/>
</dbReference>
<dbReference type="GO" id="GO:0103016">
    <property type="term" value="F:tRNA-uridine 2-sulfurtransferase activity"/>
    <property type="evidence" value="ECO:0007669"/>
    <property type="project" value="UniProtKB-EC"/>
</dbReference>
<evidence type="ECO:0000313" key="12">
    <source>
        <dbReference type="EMBL" id="RGK43037.1"/>
    </source>
</evidence>
<protein>
    <recommendedName>
        <fullName evidence="11">tRNA-specific 2-thiouridylase MnmA</fullName>
        <ecNumber evidence="11">2.8.1.13</ecNumber>
    </recommendedName>
</protein>
<dbReference type="GO" id="GO:0005737">
    <property type="term" value="C:cytoplasm"/>
    <property type="evidence" value="ECO:0007669"/>
    <property type="project" value="UniProtKB-SubCell"/>
</dbReference>
<dbReference type="SUPFAM" id="SSF52402">
    <property type="entry name" value="Adenine nucleotide alpha hydrolases-like"/>
    <property type="match status" value="1"/>
</dbReference>
<dbReference type="FunFam" id="2.30.30.280:FF:000001">
    <property type="entry name" value="tRNA-specific 2-thiouridylase MnmA"/>
    <property type="match status" value="1"/>
</dbReference>
<name>A0A3E4M024_9FIRM</name>
<accession>A0A3E4M024</accession>
<dbReference type="NCBIfam" id="NF001138">
    <property type="entry name" value="PRK00143.1"/>
    <property type="match status" value="1"/>
</dbReference>
<dbReference type="InterPro" id="IPR023382">
    <property type="entry name" value="MnmA-like_central_sf"/>
</dbReference>
<keyword evidence="5 11" id="KW-0547">Nucleotide-binding</keyword>
<evidence type="ECO:0000256" key="7">
    <source>
        <dbReference type="ARBA" id="ARBA00022884"/>
    </source>
</evidence>
<dbReference type="GO" id="GO:0005524">
    <property type="term" value="F:ATP binding"/>
    <property type="evidence" value="ECO:0007669"/>
    <property type="project" value="UniProtKB-KW"/>
</dbReference>
<comment type="function">
    <text evidence="10 11">Catalyzes the 2-thiolation of uridine at the wobble position (U34) of tRNA, leading to the formation of s(2)U34.</text>
</comment>
<dbReference type="PANTHER" id="PTHR11933:SF5">
    <property type="entry name" value="MITOCHONDRIAL TRNA-SPECIFIC 2-THIOURIDYLASE 1"/>
    <property type="match status" value="1"/>
</dbReference>
<dbReference type="Pfam" id="PF20258">
    <property type="entry name" value="tRNA_Me_trans_C"/>
    <property type="match status" value="1"/>
</dbReference>
<dbReference type="GeneID" id="77334292"/>
<evidence type="ECO:0000313" key="13">
    <source>
        <dbReference type="Proteomes" id="UP000260793"/>
    </source>
</evidence>
<dbReference type="GO" id="GO:0002143">
    <property type="term" value="P:tRNA wobble position uridine thiolation"/>
    <property type="evidence" value="ECO:0007669"/>
    <property type="project" value="TreeGrafter"/>
</dbReference>
<dbReference type="EMBL" id="QSQN01000001">
    <property type="protein sequence ID" value="RGK43037.1"/>
    <property type="molecule type" value="Genomic_DNA"/>
</dbReference>
<dbReference type="HAMAP" id="MF_00144">
    <property type="entry name" value="tRNA_thiouridyl_MnmA"/>
    <property type="match status" value="1"/>
</dbReference>
<dbReference type="InterPro" id="IPR001763">
    <property type="entry name" value="Rhodanese-like_dom"/>
</dbReference>
<evidence type="ECO:0000256" key="11">
    <source>
        <dbReference type="HAMAP-Rule" id="MF_00144"/>
    </source>
</evidence>
<feature type="binding site" evidence="11">
    <location>
        <begin position="9"/>
        <end position="16"/>
    </location>
    <ligand>
        <name>ATP</name>
        <dbReference type="ChEBI" id="CHEBI:30616"/>
    </ligand>
</feature>
<feature type="binding site" evidence="11">
    <location>
        <position position="35"/>
    </location>
    <ligand>
        <name>ATP</name>
        <dbReference type="ChEBI" id="CHEBI:30616"/>
    </ligand>
</feature>
<comment type="caution">
    <text evidence="11">Lacks conserved residue(s) required for the propagation of feature annotation.</text>
</comment>
<dbReference type="PROSITE" id="PS50206">
    <property type="entry name" value="RHODANESE_3"/>
    <property type="match status" value="1"/>
</dbReference>
<keyword evidence="2 11" id="KW-0820">tRNA-binding</keyword>
<dbReference type="Proteomes" id="UP000260793">
    <property type="component" value="Unassembled WGS sequence"/>
</dbReference>
<keyword evidence="1 11" id="KW-0963">Cytoplasm</keyword>
<feature type="binding site" evidence="11">
    <location>
        <position position="129"/>
    </location>
    <ligand>
        <name>ATP</name>
        <dbReference type="ChEBI" id="CHEBI:30616"/>
    </ligand>
</feature>
<evidence type="ECO:0000256" key="9">
    <source>
        <dbReference type="ARBA" id="ARBA00051542"/>
    </source>
</evidence>
<proteinExistence type="inferred from homology"/>
<comment type="catalytic activity">
    <reaction evidence="9 11">
        <text>S-sulfanyl-L-cysteinyl-[protein] + uridine(34) in tRNA + AH2 + ATP = 2-thiouridine(34) in tRNA + L-cysteinyl-[protein] + A + AMP + diphosphate + H(+)</text>
        <dbReference type="Rhea" id="RHEA:47032"/>
        <dbReference type="Rhea" id="RHEA-COMP:10131"/>
        <dbReference type="Rhea" id="RHEA-COMP:11726"/>
        <dbReference type="Rhea" id="RHEA-COMP:11727"/>
        <dbReference type="Rhea" id="RHEA-COMP:11728"/>
        <dbReference type="ChEBI" id="CHEBI:13193"/>
        <dbReference type="ChEBI" id="CHEBI:15378"/>
        <dbReference type="ChEBI" id="CHEBI:17499"/>
        <dbReference type="ChEBI" id="CHEBI:29950"/>
        <dbReference type="ChEBI" id="CHEBI:30616"/>
        <dbReference type="ChEBI" id="CHEBI:33019"/>
        <dbReference type="ChEBI" id="CHEBI:61963"/>
        <dbReference type="ChEBI" id="CHEBI:65315"/>
        <dbReference type="ChEBI" id="CHEBI:87170"/>
        <dbReference type="ChEBI" id="CHEBI:456215"/>
        <dbReference type="EC" id="2.8.1.13"/>
    </reaction>
</comment>
<keyword evidence="7 11" id="KW-0694">RNA-binding</keyword>
<dbReference type="InterPro" id="IPR046884">
    <property type="entry name" value="MnmA-like_central"/>
</dbReference>
<feature type="active site" description="Nucleophile" evidence="11">
    <location>
        <position position="105"/>
    </location>
</feature>
<feature type="region of interest" description="Interaction with tRNA" evidence="11">
    <location>
        <begin position="308"/>
        <end position="309"/>
    </location>
</feature>
<keyword evidence="8 11" id="KW-1015">Disulfide bond</keyword>
<reference evidence="12 13" key="1">
    <citation type="submission" date="2018-08" db="EMBL/GenBank/DDBJ databases">
        <title>A genome reference for cultivated species of the human gut microbiota.</title>
        <authorList>
            <person name="Zou Y."/>
            <person name="Xue W."/>
            <person name="Luo G."/>
        </authorList>
    </citation>
    <scope>NUCLEOTIDE SEQUENCE [LARGE SCALE GENOMIC DNA]</scope>
    <source>
        <strain evidence="12 13">TF11-7</strain>
    </source>
</reference>
<comment type="similarity">
    <text evidence="11">Belongs to the MnmA/TRMU family.</text>
</comment>
<evidence type="ECO:0000256" key="6">
    <source>
        <dbReference type="ARBA" id="ARBA00022840"/>
    </source>
</evidence>
<keyword evidence="6 11" id="KW-0067">ATP-binding</keyword>
<evidence type="ECO:0000256" key="1">
    <source>
        <dbReference type="ARBA" id="ARBA00022490"/>
    </source>
</evidence>
<evidence type="ECO:0000256" key="4">
    <source>
        <dbReference type="ARBA" id="ARBA00022694"/>
    </source>
</evidence>
<dbReference type="Pfam" id="PF03054">
    <property type="entry name" value="tRNA_Me_trans"/>
    <property type="match status" value="1"/>
</dbReference>
<dbReference type="InterPro" id="IPR046885">
    <property type="entry name" value="MnmA-like_C"/>
</dbReference>
<gene>
    <name evidence="11" type="primary">mnmA</name>
    <name evidence="12" type="ORF">DXD17_00640</name>
</gene>
<keyword evidence="3 11" id="KW-0808">Transferase</keyword>
<dbReference type="InterPro" id="IPR004506">
    <property type="entry name" value="MnmA-like"/>
</dbReference>
<dbReference type="PANTHER" id="PTHR11933">
    <property type="entry name" value="TRNA 5-METHYLAMINOMETHYL-2-THIOURIDYLATE -METHYLTRANSFERASE"/>
    <property type="match status" value="1"/>
</dbReference>
<dbReference type="GO" id="GO:0000049">
    <property type="term" value="F:tRNA binding"/>
    <property type="evidence" value="ECO:0007669"/>
    <property type="project" value="UniProtKB-KW"/>
</dbReference>
<dbReference type="AlphaFoldDB" id="A0A3E4M024"/>
<dbReference type="EC" id="2.8.1.13" evidence="11"/>
<evidence type="ECO:0000256" key="5">
    <source>
        <dbReference type="ARBA" id="ARBA00022741"/>
    </source>
</evidence>
<feature type="site" description="Interaction with tRNA" evidence="11">
    <location>
        <position position="341"/>
    </location>
</feature>
<evidence type="ECO:0000256" key="2">
    <source>
        <dbReference type="ARBA" id="ARBA00022555"/>
    </source>
</evidence>
<dbReference type="Gene3D" id="2.30.30.280">
    <property type="entry name" value="Adenine nucleotide alpha hydrolases-like domains"/>
    <property type="match status" value="1"/>
</dbReference>
<dbReference type="FunFam" id="3.40.50.620:FF:000115">
    <property type="entry name" value="tRNA-specific 2-thiouridylase MnmA"/>
    <property type="match status" value="1"/>
</dbReference>
<feature type="disulfide bond" description="Alternate" evidence="11">
    <location>
        <begin position="105"/>
        <end position="202"/>
    </location>
</feature>
<dbReference type="NCBIfam" id="TIGR00420">
    <property type="entry name" value="trmU"/>
    <property type="match status" value="1"/>
</dbReference>
<evidence type="ECO:0000256" key="8">
    <source>
        <dbReference type="ARBA" id="ARBA00023157"/>
    </source>
</evidence>
<dbReference type="Gene3D" id="2.40.30.10">
    <property type="entry name" value="Translation factors"/>
    <property type="match status" value="1"/>
</dbReference>
<dbReference type="Pfam" id="PF20259">
    <property type="entry name" value="tRNA_Me_trans_M"/>
    <property type="match status" value="1"/>
</dbReference>
<dbReference type="Gene3D" id="3.40.50.620">
    <property type="entry name" value="HUPs"/>
    <property type="match status" value="1"/>
</dbReference>
<comment type="caution">
    <text evidence="12">The sequence shown here is derived from an EMBL/GenBank/DDBJ whole genome shotgun (WGS) entry which is preliminary data.</text>
</comment>
<feature type="active site" description="Cysteine persulfide intermediate" evidence="11">
    <location>
        <position position="202"/>
    </location>
</feature>
<evidence type="ECO:0000256" key="10">
    <source>
        <dbReference type="ARBA" id="ARBA00056575"/>
    </source>
</evidence>
<dbReference type="InterPro" id="IPR014729">
    <property type="entry name" value="Rossmann-like_a/b/a_fold"/>
</dbReference>
<feature type="region of interest" description="Interaction with tRNA" evidence="11">
    <location>
        <begin position="152"/>
        <end position="154"/>
    </location>
</feature>
<keyword evidence="4 11" id="KW-0819">tRNA processing</keyword>
<comment type="subcellular location">
    <subcellularLocation>
        <location evidence="11">Cytoplasm</location>
    </subcellularLocation>
</comment>
<sequence length="358" mass="39829">MSKGKVVVGMSGGVDSSVAAWLLKEQGYDVIGVTMQIWQDEENTVQEENGGCCGLSAVDDARRVAAAIGIPYYVMNFKDEFQKSVIEYFTKEYLAGRTPNPCIACNRYVKWEALLQRSLSIGADYIATGHYARIEHLPNGRYAIRRSATMEKDQTYALYNLTQEQLARTLMPVGEYSKDRIREMADEIGLLVAHKPDSQDICFVPDGDYASFIENTTDQVLPTGNFVTPEGKVLGKHKGIIHYTVGQRKGLGLALGYPAFVLEIRPETNEVVIGTYEESLTYTVRANELNFMSVEQITEPVRIFAKIRYNHKGAWCTVERTGEDEIVCTFDEPIRAATPGQAVVLYDGEYVLGGGTIL</sequence>
<feature type="site" description="Interaction with tRNA" evidence="11">
    <location>
        <position position="130"/>
    </location>
</feature>
<dbReference type="CDD" id="cd01998">
    <property type="entry name" value="MnmA_TRMU-like"/>
    <property type="match status" value="1"/>
</dbReference>